<evidence type="ECO:0000313" key="4">
    <source>
        <dbReference type="Proteomes" id="UP000469185"/>
    </source>
</evidence>
<evidence type="ECO:0000256" key="2">
    <source>
        <dbReference type="SAM" id="Phobius"/>
    </source>
</evidence>
<dbReference type="EMBL" id="JAAGOB010000006">
    <property type="protein sequence ID" value="NED96354.1"/>
    <property type="molecule type" value="Genomic_DNA"/>
</dbReference>
<proteinExistence type="predicted"/>
<evidence type="ECO:0000256" key="1">
    <source>
        <dbReference type="SAM" id="MobiDB-lite"/>
    </source>
</evidence>
<protein>
    <submittedName>
        <fullName evidence="3">Uncharacterized protein</fullName>
    </submittedName>
</protein>
<gene>
    <name evidence="3" type="ORF">G1H11_13665</name>
</gene>
<keyword evidence="4" id="KW-1185">Reference proteome</keyword>
<reference evidence="3 4" key="1">
    <citation type="submission" date="2020-02" db="EMBL/GenBank/DDBJ databases">
        <authorList>
            <person name="Li X.-J."/>
            <person name="Feng X.-M."/>
        </authorList>
    </citation>
    <scope>NUCLEOTIDE SEQUENCE [LARGE SCALE GENOMIC DNA]</scope>
    <source>
        <strain evidence="3 4">CGMCC 4.7225</strain>
    </source>
</reference>
<keyword evidence="2" id="KW-0812">Transmembrane</keyword>
<feature type="transmembrane region" description="Helical" evidence="2">
    <location>
        <begin position="26"/>
        <end position="47"/>
    </location>
</feature>
<dbReference type="RefSeq" id="WP_163819113.1">
    <property type="nucleotide sequence ID" value="NZ_JAAGOB010000006.1"/>
</dbReference>
<sequence>MTEIAVYGLLAAAVAAGLLIAGGQPAWYAAAVVVATLFLLGVLALAAGRAAGRDSTRPDEPSGTGARRRRRKH</sequence>
<keyword evidence="2" id="KW-1133">Transmembrane helix</keyword>
<evidence type="ECO:0000313" key="3">
    <source>
        <dbReference type="EMBL" id="NED96354.1"/>
    </source>
</evidence>
<feature type="region of interest" description="Disordered" evidence="1">
    <location>
        <begin position="49"/>
        <end position="73"/>
    </location>
</feature>
<keyword evidence="2" id="KW-0472">Membrane</keyword>
<dbReference type="AlphaFoldDB" id="A0A6N9YMZ7"/>
<dbReference type="Proteomes" id="UP000469185">
    <property type="component" value="Unassembled WGS sequence"/>
</dbReference>
<name>A0A6N9YMZ7_9ACTN</name>
<feature type="compositionally biased region" description="Basic and acidic residues" evidence="1">
    <location>
        <begin position="51"/>
        <end position="60"/>
    </location>
</feature>
<organism evidence="3 4">
    <name type="scientific">Phytoactinopolyspora alkaliphila</name>
    <dbReference type="NCBI Taxonomy" id="1783498"/>
    <lineage>
        <taxon>Bacteria</taxon>
        <taxon>Bacillati</taxon>
        <taxon>Actinomycetota</taxon>
        <taxon>Actinomycetes</taxon>
        <taxon>Jiangellales</taxon>
        <taxon>Jiangellaceae</taxon>
        <taxon>Phytoactinopolyspora</taxon>
    </lineage>
</organism>
<accession>A0A6N9YMZ7</accession>
<comment type="caution">
    <text evidence="3">The sequence shown here is derived from an EMBL/GenBank/DDBJ whole genome shotgun (WGS) entry which is preliminary data.</text>
</comment>